<dbReference type="InterPro" id="IPR001647">
    <property type="entry name" value="HTH_TetR"/>
</dbReference>
<evidence type="ECO:0000259" key="3">
    <source>
        <dbReference type="PROSITE" id="PS50977"/>
    </source>
</evidence>
<dbReference type="EMBL" id="JAFEJU010000003">
    <property type="protein sequence ID" value="MBT1175043.1"/>
    <property type="molecule type" value="Genomic_DNA"/>
</dbReference>
<dbReference type="Proteomes" id="UP000711736">
    <property type="component" value="Unassembled WGS sequence"/>
</dbReference>
<evidence type="ECO:0000313" key="5">
    <source>
        <dbReference type="Proteomes" id="UP000711736"/>
    </source>
</evidence>
<gene>
    <name evidence="4" type="ORF">JS530_05925</name>
</gene>
<keyword evidence="1 2" id="KW-0238">DNA-binding</keyword>
<feature type="domain" description="HTH tetR-type" evidence="3">
    <location>
        <begin position="17"/>
        <end position="77"/>
    </location>
</feature>
<dbReference type="RefSeq" id="WP_214376257.1">
    <property type="nucleotide sequence ID" value="NZ_JAFEJU010000003.1"/>
</dbReference>
<dbReference type="InterPro" id="IPR009057">
    <property type="entry name" value="Homeodomain-like_sf"/>
</dbReference>
<dbReference type="Gene3D" id="1.10.357.10">
    <property type="entry name" value="Tetracycline Repressor, domain 2"/>
    <property type="match status" value="1"/>
</dbReference>
<accession>A0ABS5UW98</accession>
<organism evidence="4 5">
    <name type="scientific">Bifidobacterium colobi</name>
    <dbReference type="NCBI Taxonomy" id="2809026"/>
    <lineage>
        <taxon>Bacteria</taxon>
        <taxon>Bacillati</taxon>
        <taxon>Actinomycetota</taxon>
        <taxon>Actinomycetes</taxon>
        <taxon>Bifidobacteriales</taxon>
        <taxon>Bifidobacteriaceae</taxon>
        <taxon>Bifidobacterium</taxon>
    </lineage>
</organism>
<feature type="DNA-binding region" description="H-T-H motif" evidence="2">
    <location>
        <begin position="40"/>
        <end position="59"/>
    </location>
</feature>
<evidence type="ECO:0000256" key="2">
    <source>
        <dbReference type="PROSITE-ProRule" id="PRU00335"/>
    </source>
</evidence>
<sequence>MASTTNPLRRRIRLTPQQRREQIAQAAVKLIVQYGSYGFPMQLLADAVGMSVPGLNHYVSSREEVLALVIKTFYDAQTGSYAPMPEAEEASDDSGTAVDTQATSVSMPAYLRKLVASNAERPQMVALFMQLAVEASDPQHPAHEFYRDRHATILKMMMDVDWRLPEQYRTPEAMHDLIVTVFFAMDGVQVQSMTNPNESMVELWARAERILFPSPIWDGYR</sequence>
<keyword evidence="5" id="KW-1185">Reference proteome</keyword>
<dbReference type="SUPFAM" id="SSF46689">
    <property type="entry name" value="Homeodomain-like"/>
    <property type="match status" value="1"/>
</dbReference>
<dbReference type="PROSITE" id="PS50977">
    <property type="entry name" value="HTH_TETR_2"/>
    <property type="match status" value="1"/>
</dbReference>
<evidence type="ECO:0000256" key="1">
    <source>
        <dbReference type="ARBA" id="ARBA00023125"/>
    </source>
</evidence>
<evidence type="ECO:0000313" key="4">
    <source>
        <dbReference type="EMBL" id="MBT1175043.1"/>
    </source>
</evidence>
<proteinExistence type="predicted"/>
<reference evidence="4 5" key="1">
    <citation type="journal article" date="2021" name="Environ. Microbiol.">
        <title>Genetic insights into the dark matter of the mammalian gut microbiota through targeted genome reconstruction.</title>
        <authorList>
            <person name="Lugli G.A."/>
            <person name="Alessandri G."/>
            <person name="Milani C."/>
            <person name="Viappiani A."/>
            <person name="Fontana F."/>
            <person name="Tarracchini C."/>
            <person name="Mancabelli L."/>
            <person name="Argentini C."/>
            <person name="Ruiz L."/>
            <person name="Margolles A."/>
            <person name="van Sinderen D."/>
            <person name="Turroni F."/>
            <person name="Ventura M."/>
        </authorList>
    </citation>
    <scope>NUCLEOTIDE SEQUENCE [LARGE SCALE GENOMIC DNA]</scope>
    <source>
        <strain evidence="4 5">LC6</strain>
    </source>
</reference>
<protein>
    <submittedName>
        <fullName evidence="4">TetR/AcrR family transcriptional regulator</fullName>
    </submittedName>
</protein>
<comment type="caution">
    <text evidence="4">The sequence shown here is derived from an EMBL/GenBank/DDBJ whole genome shotgun (WGS) entry which is preliminary data.</text>
</comment>
<name>A0ABS5UW98_9BIFI</name>